<name>A0A2D2D5H4_METT3</name>
<dbReference type="Proteomes" id="UP000230709">
    <property type="component" value="Chromosome"/>
</dbReference>
<dbReference type="KEGG" id="mtw:CQW49_03955"/>
<keyword evidence="3" id="KW-1185">Reference proteome</keyword>
<organism evidence="2 3">
    <name type="scientific">Methylosinus trichosporium (strain ATCC 35070 / NCIMB 11131 / UNIQEM 75 / OB3b)</name>
    <dbReference type="NCBI Taxonomy" id="595536"/>
    <lineage>
        <taxon>Bacteria</taxon>
        <taxon>Pseudomonadati</taxon>
        <taxon>Pseudomonadota</taxon>
        <taxon>Alphaproteobacteria</taxon>
        <taxon>Hyphomicrobiales</taxon>
        <taxon>Methylocystaceae</taxon>
        <taxon>Methylosinus</taxon>
    </lineage>
</organism>
<reference evidence="3" key="1">
    <citation type="submission" date="2017-10" db="EMBL/GenBank/DDBJ databases">
        <title>Completed PacBio SMRT sequence of Methylosinus trichosporium OB3b reveals presence of a third large plasmid.</title>
        <authorList>
            <person name="Charles T.C."/>
            <person name="Lynch M.D.J."/>
            <person name="Heil J.R."/>
            <person name="Cheng J."/>
        </authorList>
    </citation>
    <scope>NUCLEOTIDE SEQUENCE [LARGE SCALE GENOMIC DNA]</scope>
    <source>
        <strain evidence="3">OB3b</strain>
    </source>
</reference>
<proteinExistence type="predicted"/>
<gene>
    <name evidence="2" type="ORF">CQW49_03955</name>
</gene>
<dbReference type="AlphaFoldDB" id="A0A2D2D5H4"/>
<accession>A0A2D2D5H4</accession>
<dbReference type="STRING" id="595536.GCA_000178815_04371"/>
<evidence type="ECO:0000313" key="3">
    <source>
        <dbReference type="Proteomes" id="UP000230709"/>
    </source>
</evidence>
<dbReference type="EMBL" id="CP023737">
    <property type="protein sequence ID" value="ATQ70214.1"/>
    <property type="molecule type" value="Genomic_DNA"/>
</dbReference>
<protein>
    <recommendedName>
        <fullName evidence="4">Surface antigen domain-containing protein</fullName>
    </recommendedName>
</protein>
<dbReference type="PROSITE" id="PS51257">
    <property type="entry name" value="PROKAR_LIPOPROTEIN"/>
    <property type="match status" value="1"/>
</dbReference>
<sequence>MKGKASMRSIGGCFLVFGFFAALGGCNSSAPEAAKIVAAAPEPPAPGVIGSAVGRELGAADRAMAIAAQQEAVNSGERRSWRGAHGAYGFVEPAAENGVGGCRDYTHKVFIDGRPQQAKGQACKRPDGSWRVTG</sequence>
<keyword evidence="1" id="KW-0732">Signal</keyword>
<evidence type="ECO:0008006" key="4">
    <source>
        <dbReference type="Google" id="ProtNLM"/>
    </source>
</evidence>
<feature type="signal peptide" evidence="1">
    <location>
        <begin position="1"/>
        <end position="24"/>
    </location>
</feature>
<evidence type="ECO:0000313" key="2">
    <source>
        <dbReference type="EMBL" id="ATQ70214.1"/>
    </source>
</evidence>
<feature type="chain" id="PRO_5013897892" description="Surface antigen domain-containing protein" evidence="1">
    <location>
        <begin position="25"/>
        <end position="134"/>
    </location>
</feature>
<evidence type="ECO:0000256" key="1">
    <source>
        <dbReference type="SAM" id="SignalP"/>
    </source>
</evidence>